<reference evidence="1" key="1">
    <citation type="journal article" date="2022" name="Int. J. Mol. Sci.">
        <title>Draft Genome of Tanacetum Coccineum: Genomic Comparison of Closely Related Tanacetum-Family Plants.</title>
        <authorList>
            <person name="Yamashiro T."/>
            <person name="Shiraishi A."/>
            <person name="Nakayama K."/>
            <person name="Satake H."/>
        </authorList>
    </citation>
    <scope>NUCLEOTIDE SEQUENCE</scope>
</reference>
<dbReference type="EMBL" id="BQNB010015000">
    <property type="protein sequence ID" value="GJT34854.1"/>
    <property type="molecule type" value="Genomic_DNA"/>
</dbReference>
<comment type="caution">
    <text evidence="1">The sequence shown here is derived from an EMBL/GenBank/DDBJ whole genome shotgun (WGS) entry which is preliminary data.</text>
</comment>
<organism evidence="1 2">
    <name type="scientific">Tanacetum coccineum</name>
    <dbReference type="NCBI Taxonomy" id="301880"/>
    <lineage>
        <taxon>Eukaryota</taxon>
        <taxon>Viridiplantae</taxon>
        <taxon>Streptophyta</taxon>
        <taxon>Embryophyta</taxon>
        <taxon>Tracheophyta</taxon>
        <taxon>Spermatophyta</taxon>
        <taxon>Magnoliopsida</taxon>
        <taxon>eudicotyledons</taxon>
        <taxon>Gunneridae</taxon>
        <taxon>Pentapetalae</taxon>
        <taxon>asterids</taxon>
        <taxon>campanulids</taxon>
        <taxon>Asterales</taxon>
        <taxon>Asteraceae</taxon>
        <taxon>Asteroideae</taxon>
        <taxon>Anthemideae</taxon>
        <taxon>Anthemidinae</taxon>
        <taxon>Tanacetum</taxon>
    </lineage>
</organism>
<name>A0ABQ5DDD5_9ASTR</name>
<evidence type="ECO:0000313" key="1">
    <source>
        <dbReference type="EMBL" id="GJT34854.1"/>
    </source>
</evidence>
<accession>A0ABQ5DDD5</accession>
<protein>
    <submittedName>
        <fullName evidence="1">Uncharacterized protein</fullName>
    </submittedName>
</protein>
<sequence>MTWAHFGEETDKTTDLHQDCQELSLQCLEDEKASLDPTRRLSPRDPDGKTGVRCFHDSVKQMTPAKTRIFSFMTASRLKRDAVTAGNDVEFLYVWCENEGRGFNLGRWHLYCHIGWVCHLVGCHSLRDLVSSTTLVGMLLSADTNFAMVVEMLGQLVSIEELGCEATTHEGA</sequence>
<reference evidence="1" key="2">
    <citation type="submission" date="2022-01" db="EMBL/GenBank/DDBJ databases">
        <authorList>
            <person name="Yamashiro T."/>
            <person name="Shiraishi A."/>
            <person name="Satake H."/>
            <person name="Nakayama K."/>
        </authorList>
    </citation>
    <scope>NUCLEOTIDE SEQUENCE</scope>
</reference>
<gene>
    <name evidence="1" type="ORF">Tco_0925273</name>
</gene>
<keyword evidence="2" id="KW-1185">Reference proteome</keyword>
<proteinExistence type="predicted"/>
<evidence type="ECO:0000313" key="2">
    <source>
        <dbReference type="Proteomes" id="UP001151760"/>
    </source>
</evidence>
<dbReference type="Proteomes" id="UP001151760">
    <property type="component" value="Unassembled WGS sequence"/>
</dbReference>